<dbReference type="GeneID" id="35590890"/>
<dbReference type="Pfam" id="PF03745">
    <property type="entry name" value="DUF309"/>
    <property type="match status" value="1"/>
</dbReference>
<gene>
    <name evidence="1" type="ORF">C2R22_02335</name>
</gene>
<dbReference type="Gene3D" id="1.10.3450.10">
    <property type="entry name" value="TTHA0068-like"/>
    <property type="match status" value="1"/>
</dbReference>
<accession>A0A2I8VPJ5</accession>
<reference evidence="1 2" key="1">
    <citation type="submission" date="2018-01" db="EMBL/GenBank/DDBJ databases">
        <title>Complete genome sequence of Salinigranum rubrum GX10T, an extremely halophilic archaeon isolated from a marine solar saltern.</title>
        <authorList>
            <person name="Han S."/>
        </authorList>
    </citation>
    <scope>NUCLEOTIDE SEQUENCE [LARGE SCALE GENOMIC DNA]</scope>
    <source>
        <strain evidence="1 2">GX10</strain>
    </source>
</reference>
<dbReference type="RefSeq" id="WP_103427536.1">
    <property type="nucleotide sequence ID" value="NZ_CP026309.1"/>
</dbReference>
<proteinExistence type="predicted"/>
<dbReference type="InterPro" id="IPR023203">
    <property type="entry name" value="TTHA0068_sf"/>
</dbReference>
<evidence type="ECO:0000313" key="2">
    <source>
        <dbReference type="Proteomes" id="UP000236584"/>
    </source>
</evidence>
<dbReference type="SUPFAM" id="SSF140663">
    <property type="entry name" value="TTHA0068-like"/>
    <property type="match status" value="1"/>
</dbReference>
<dbReference type="InterPro" id="IPR005500">
    <property type="entry name" value="DUF309"/>
</dbReference>
<dbReference type="AlphaFoldDB" id="A0A2I8VPJ5"/>
<organism evidence="1 2">
    <name type="scientific">Salinigranum rubrum</name>
    <dbReference type="NCBI Taxonomy" id="755307"/>
    <lineage>
        <taxon>Archaea</taxon>
        <taxon>Methanobacteriati</taxon>
        <taxon>Methanobacteriota</taxon>
        <taxon>Stenosarchaea group</taxon>
        <taxon>Halobacteria</taxon>
        <taxon>Halobacteriales</taxon>
        <taxon>Haloferacaceae</taxon>
        <taxon>Salinigranum</taxon>
    </lineage>
</organism>
<dbReference type="Proteomes" id="UP000236584">
    <property type="component" value="Chromosome"/>
</dbReference>
<dbReference type="OrthoDB" id="270022at2157"/>
<dbReference type="KEGG" id="srub:C2R22_02335"/>
<protein>
    <submittedName>
        <fullName evidence="1">DUF309 domain-containing protein</fullName>
    </submittedName>
</protein>
<dbReference type="EMBL" id="CP026309">
    <property type="protein sequence ID" value="AUV83847.1"/>
    <property type="molecule type" value="Genomic_DNA"/>
</dbReference>
<dbReference type="PANTHER" id="PTHR34796:SF1">
    <property type="entry name" value="EXPRESSED PROTEIN"/>
    <property type="match status" value="1"/>
</dbReference>
<evidence type="ECO:0000313" key="1">
    <source>
        <dbReference type="EMBL" id="AUV83847.1"/>
    </source>
</evidence>
<name>A0A2I8VPJ5_9EURY</name>
<keyword evidence="2" id="KW-1185">Reference proteome</keyword>
<dbReference type="PANTHER" id="PTHR34796">
    <property type="entry name" value="EXPRESSED PROTEIN"/>
    <property type="match status" value="1"/>
</dbReference>
<sequence>MRASLTAGITVYNAGEHHAAHDAWEATWLELESGTDDERFLHGLIQFTAVVYHGRRRNWSGARKLARSAGEYLDGLAADYREVDLTTVRTYLARIAADPEYAERARPPALHHAGREPTAADLSLDALGVAADVVAEEYGFDEDVLARAVGYAREEERTARSQFRALVVDFVREAERRGLVYDRLRDHVQRRRREETDVEGLFE</sequence>